<organism evidence="14 15">
    <name type="scientific">Pseudoalteromonas rubra</name>
    <dbReference type="NCBI Taxonomy" id="43658"/>
    <lineage>
        <taxon>Bacteria</taxon>
        <taxon>Pseudomonadati</taxon>
        <taxon>Pseudomonadota</taxon>
        <taxon>Gammaproteobacteria</taxon>
        <taxon>Alteromonadales</taxon>
        <taxon>Pseudoalteromonadaceae</taxon>
        <taxon>Pseudoalteromonas</taxon>
    </lineage>
</organism>
<evidence type="ECO:0000256" key="9">
    <source>
        <dbReference type="ARBA" id="ARBA00038489"/>
    </source>
</evidence>
<keyword evidence="4" id="KW-0049">Antioxidant</keyword>
<feature type="signal peptide" evidence="12">
    <location>
        <begin position="1"/>
        <end position="22"/>
    </location>
</feature>
<dbReference type="SUPFAM" id="SSF52833">
    <property type="entry name" value="Thioredoxin-like"/>
    <property type="match status" value="1"/>
</dbReference>
<dbReference type="EMBL" id="JXYA01000076">
    <property type="protein sequence ID" value="KJZ05343.1"/>
    <property type="molecule type" value="Genomic_DNA"/>
</dbReference>
<dbReference type="InterPro" id="IPR000866">
    <property type="entry name" value="AhpC/TSA"/>
</dbReference>
<evidence type="ECO:0000256" key="6">
    <source>
        <dbReference type="ARBA" id="ARBA00023157"/>
    </source>
</evidence>
<evidence type="ECO:0000256" key="2">
    <source>
        <dbReference type="ARBA" id="ARBA00013017"/>
    </source>
</evidence>
<dbReference type="AlphaFoldDB" id="A0A0F4QCE7"/>
<dbReference type="Pfam" id="PF00578">
    <property type="entry name" value="AhpC-TSA"/>
    <property type="match status" value="1"/>
</dbReference>
<keyword evidence="12" id="KW-0732">Signal</keyword>
<dbReference type="InterPro" id="IPR050924">
    <property type="entry name" value="Peroxiredoxin_BCP/PrxQ"/>
</dbReference>
<dbReference type="GO" id="GO:0005737">
    <property type="term" value="C:cytoplasm"/>
    <property type="evidence" value="ECO:0007669"/>
    <property type="project" value="TreeGrafter"/>
</dbReference>
<dbReference type="PATRIC" id="fig|43658.5.peg.4835"/>
<proteinExistence type="inferred from homology"/>
<accession>A0A0F4QCE7</accession>
<evidence type="ECO:0000256" key="11">
    <source>
        <dbReference type="ARBA" id="ARBA00049091"/>
    </source>
</evidence>
<evidence type="ECO:0000256" key="12">
    <source>
        <dbReference type="SAM" id="SignalP"/>
    </source>
</evidence>
<keyword evidence="5" id="KW-0560">Oxidoreductase</keyword>
<dbReference type="GO" id="GO:0008379">
    <property type="term" value="F:thioredoxin peroxidase activity"/>
    <property type="evidence" value="ECO:0007669"/>
    <property type="project" value="TreeGrafter"/>
</dbReference>
<dbReference type="EC" id="1.11.1.24" evidence="2"/>
<evidence type="ECO:0000256" key="4">
    <source>
        <dbReference type="ARBA" id="ARBA00022862"/>
    </source>
</evidence>
<dbReference type="OrthoDB" id="9809746at2"/>
<protein>
    <recommendedName>
        <fullName evidence="2">thioredoxin-dependent peroxiredoxin</fullName>
        <ecNumber evidence="2">1.11.1.24</ecNumber>
    </recommendedName>
    <alternativeName>
        <fullName evidence="8">Thioredoxin peroxidase</fullName>
    </alternativeName>
    <alternativeName>
        <fullName evidence="10">Thioredoxin-dependent peroxiredoxin Bcp</fullName>
    </alternativeName>
</protein>
<dbReference type="Proteomes" id="UP000033452">
    <property type="component" value="Unassembled WGS sequence"/>
</dbReference>
<keyword evidence="15" id="KW-1185">Reference proteome</keyword>
<evidence type="ECO:0000313" key="14">
    <source>
        <dbReference type="EMBL" id="KJZ05343.1"/>
    </source>
</evidence>
<name>A0A0F4QCE7_9GAMM</name>
<comment type="similarity">
    <text evidence="9">Belongs to the peroxiredoxin family. BCP/PrxQ subfamily.</text>
</comment>
<keyword evidence="7" id="KW-0676">Redox-active center</keyword>
<dbReference type="Gene3D" id="3.40.30.10">
    <property type="entry name" value="Glutaredoxin"/>
    <property type="match status" value="1"/>
</dbReference>
<evidence type="ECO:0000256" key="10">
    <source>
        <dbReference type="ARBA" id="ARBA00042639"/>
    </source>
</evidence>
<dbReference type="PANTHER" id="PTHR42801:SF7">
    <property type="entry name" value="SLL1159 PROTEIN"/>
    <property type="match status" value="1"/>
</dbReference>
<feature type="chain" id="PRO_5002475329" description="thioredoxin-dependent peroxiredoxin" evidence="12">
    <location>
        <begin position="23"/>
        <end position="213"/>
    </location>
</feature>
<feature type="domain" description="Thioredoxin" evidence="13">
    <location>
        <begin position="38"/>
        <end position="211"/>
    </location>
</feature>
<sequence length="213" mass="23105">MRSILIALTLTVTQLLSFSASAAQATNISEHPEQVAPLLPGLTAPTLTLQDNNAKAVDLAKLYQDKTTVLVVYRGGWCPYCSRQLAGLQKIEKQIVELGAQIVAVSPDSPQALSKSNISSPNYRLLSDDQLALTQALGLAYYLDDKTAKAYRDRMGVQFVDLDGKSRVALPVPAVFVIDKAGLVQFQYANPNYKVRLEESVLLAAVRAASNLK</sequence>
<dbReference type="InterPro" id="IPR036249">
    <property type="entry name" value="Thioredoxin-like_sf"/>
</dbReference>
<dbReference type="GO" id="GO:0034599">
    <property type="term" value="P:cellular response to oxidative stress"/>
    <property type="evidence" value="ECO:0007669"/>
    <property type="project" value="TreeGrafter"/>
</dbReference>
<dbReference type="PROSITE" id="PS51352">
    <property type="entry name" value="THIOREDOXIN_2"/>
    <property type="match status" value="1"/>
</dbReference>
<comment type="catalytic activity">
    <reaction evidence="11">
        <text>a hydroperoxide + [thioredoxin]-dithiol = an alcohol + [thioredoxin]-disulfide + H2O</text>
        <dbReference type="Rhea" id="RHEA:62620"/>
        <dbReference type="Rhea" id="RHEA-COMP:10698"/>
        <dbReference type="Rhea" id="RHEA-COMP:10700"/>
        <dbReference type="ChEBI" id="CHEBI:15377"/>
        <dbReference type="ChEBI" id="CHEBI:29950"/>
        <dbReference type="ChEBI" id="CHEBI:30879"/>
        <dbReference type="ChEBI" id="CHEBI:35924"/>
        <dbReference type="ChEBI" id="CHEBI:50058"/>
        <dbReference type="EC" id="1.11.1.24"/>
    </reaction>
</comment>
<comment type="caution">
    <text evidence="14">The sequence shown here is derived from an EMBL/GenBank/DDBJ whole genome shotgun (WGS) entry which is preliminary data.</text>
</comment>
<dbReference type="InterPro" id="IPR013766">
    <property type="entry name" value="Thioredoxin_domain"/>
</dbReference>
<dbReference type="CDD" id="cd02970">
    <property type="entry name" value="PRX_like2"/>
    <property type="match status" value="1"/>
</dbReference>
<dbReference type="RefSeq" id="WP_046007286.1">
    <property type="nucleotide sequence ID" value="NZ_JXYA01000076.1"/>
</dbReference>
<evidence type="ECO:0000313" key="15">
    <source>
        <dbReference type="Proteomes" id="UP000033452"/>
    </source>
</evidence>
<evidence type="ECO:0000256" key="8">
    <source>
        <dbReference type="ARBA" id="ARBA00032824"/>
    </source>
</evidence>
<keyword evidence="3" id="KW-0575">Peroxidase</keyword>
<comment type="function">
    <text evidence="1">Thiol-specific peroxidase that catalyzes the reduction of hydrogen peroxide and organic hydroperoxides to water and alcohols, respectively. Plays a role in cell protection against oxidative stress by detoxifying peroxides and as sensor of hydrogen peroxide-mediated signaling events.</text>
</comment>
<evidence type="ECO:0000256" key="7">
    <source>
        <dbReference type="ARBA" id="ARBA00023284"/>
    </source>
</evidence>
<evidence type="ECO:0000259" key="13">
    <source>
        <dbReference type="PROSITE" id="PS51352"/>
    </source>
</evidence>
<dbReference type="GO" id="GO:0045454">
    <property type="term" value="P:cell redox homeostasis"/>
    <property type="evidence" value="ECO:0007669"/>
    <property type="project" value="TreeGrafter"/>
</dbReference>
<evidence type="ECO:0000256" key="1">
    <source>
        <dbReference type="ARBA" id="ARBA00003330"/>
    </source>
</evidence>
<keyword evidence="6" id="KW-1015">Disulfide bond</keyword>
<dbReference type="PANTHER" id="PTHR42801">
    <property type="entry name" value="THIOREDOXIN-DEPENDENT PEROXIDE REDUCTASE"/>
    <property type="match status" value="1"/>
</dbReference>
<evidence type="ECO:0000256" key="3">
    <source>
        <dbReference type="ARBA" id="ARBA00022559"/>
    </source>
</evidence>
<reference evidence="14 15" key="1">
    <citation type="journal article" date="2015" name="BMC Genomics">
        <title>Genome mining reveals unlocked bioactive potential of marine Gram-negative bacteria.</title>
        <authorList>
            <person name="Machado H."/>
            <person name="Sonnenschein E.C."/>
            <person name="Melchiorsen J."/>
            <person name="Gram L."/>
        </authorList>
    </citation>
    <scope>NUCLEOTIDE SEQUENCE [LARGE SCALE GENOMIC DNA]</scope>
    <source>
        <strain evidence="14 15">S2471</strain>
    </source>
</reference>
<gene>
    <name evidence="14" type="ORF">TW77_22895</name>
</gene>
<evidence type="ECO:0000256" key="5">
    <source>
        <dbReference type="ARBA" id="ARBA00023002"/>
    </source>
</evidence>